<dbReference type="NCBIfam" id="TIGR00996">
    <property type="entry name" value="Mtu_fam_mce"/>
    <property type="match status" value="1"/>
</dbReference>
<feature type="domain" description="Mammalian cell entry C-terminal" evidence="3">
    <location>
        <begin position="122"/>
        <end position="301"/>
    </location>
</feature>
<reference evidence="4 5" key="1">
    <citation type="submission" date="2018-11" db="EMBL/GenBank/DDBJ databases">
        <title>Complete genome sequence of Nocardioides baekrokdamisoli strain KCTC 39748.</title>
        <authorList>
            <person name="Kang S.W."/>
            <person name="Lee K.C."/>
            <person name="Kim K.K."/>
            <person name="Kim J.S."/>
            <person name="Kim D.S."/>
            <person name="Ko S.H."/>
            <person name="Yang S.H."/>
            <person name="Shin Y.K."/>
            <person name="Lee J.S."/>
        </authorList>
    </citation>
    <scope>NUCLEOTIDE SEQUENCE [LARGE SCALE GENOMIC DNA]</scope>
    <source>
        <strain evidence="4 5">KCTC 39748</strain>
    </source>
</reference>
<keyword evidence="1" id="KW-0812">Transmembrane</keyword>
<evidence type="ECO:0000313" key="5">
    <source>
        <dbReference type="Proteomes" id="UP000271573"/>
    </source>
</evidence>
<keyword evidence="1" id="KW-1133">Transmembrane helix</keyword>
<dbReference type="PRINTS" id="PR01782">
    <property type="entry name" value="MCEVIRFACTOR"/>
</dbReference>
<dbReference type="InterPro" id="IPR024516">
    <property type="entry name" value="Mce_C"/>
</dbReference>
<dbReference type="PANTHER" id="PTHR33371:SF18">
    <property type="entry name" value="MCE-FAMILY PROTEIN MCE3C"/>
    <property type="match status" value="1"/>
</dbReference>
<feature type="transmembrane region" description="Helical" evidence="1">
    <location>
        <begin position="12"/>
        <end position="37"/>
    </location>
</feature>
<evidence type="ECO:0000259" key="3">
    <source>
        <dbReference type="Pfam" id="PF11887"/>
    </source>
</evidence>
<dbReference type="InterPro" id="IPR005693">
    <property type="entry name" value="Mce"/>
</dbReference>
<accession>A0A3G9IBT3</accession>
<keyword evidence="1" id="KW-0472">Membrane</keyword>
<protein>
    <submittedName>
        <fullName evidence="4">ABC transporter substrate-binding protein</fullName>
    </submittedName>
</protein>
<dbReference type="Pfam" id="PF11887">
    <property type="entry name" value="Mce4_CUP1"/>
    <property type="match status" value="1"/>
</dbReference>
<dbReference type="Pfam" id="PF02470">
    <property type="entry name" value="MlaD"/>
    <property type="match status" value="1"/>
</dbReference>
<dbReference type="InterPro" id="IPR003399">
    <property type="entry name" value="Mce/MlaD"/>
</dbReference>
<sequence length="322" mass="33668">MARGKGHSDRRTGVVGAVVVALIVAFALNAGNVLGWIRGSTGGSADFTEIGGLLPGDPVAIAGIDVGHVTKLTMEPGFIRVSYSLDQSPHLGDETRAVIAVRDVLGSKELDLVPAGTGVLQGTIPISRTQPVYDLTTAFGDVTTKVQSIDVPALQKALNTVATELRGSGPDLRGALKGLSALSTTLAARNDDLDALLQHANVLTASLDRSKGNVVQLLHSATLLLNALAQRKQALSGLIVHTRELADELSSLVADNQKQIGPALQALGAVALQLEQRRDDLARTIKGVSLFARVFVNTIGSGPWFDSYIGNAPDSLKLESPQ</sequence>
<gene>
    <name evidence="4" type="ORF">Back2_00230</name>
</gene>
<dbReference type="KEGG" id="nbe:Back2_00230"/>
<keyword evidence="5" id="KW-1185">Reference proteome</keyword>
<dbReference type="PANTHER" id="PTHR33371">
    <property type="entry name" value="INTERMEMBRANE PHOSPHOLIPID TRANSPORT SYSTEM BINDING PROTEIN MLAD-RELATED"/>
    <property type="match status" value="1"/>
</dbReference>
<organism evidence="4 5">
    <name type="scientific">Nocardioides baekrokdamisoli</name>
    <dbReference type="NCBI Taxonomy" id="1804624"/>
    <lineage>
        <taxon>Bacteria</taxon>
        <taxon>Bacillati</taxon>
        <taxon>Actinomycetota</taxon>
        <taxon>Actinomycetes</taxon>
        <taxon>Propionibacteriales</taxon>
        <taxon>Nocardioidaceae</taxon>
        <taxon>Nocardioides</taxon>
    </lineage>
</organism>
<dbReference type="EMBL" id="AP019307">
    <property type="protein sequence ID" value="BBH15736.1"/>
    <property type="molecule type" value="Genomic_DNA"/>
</dbReference>
<evidence type="ECO:0000259" key="2">
    <source>
        <dbReference type="Pfam" id="PF02470"/>
    </source>
</evidence>
<dbReference type="AlphaFoldDB" id="A0A3G9IBT3"/>
<dbReference type="Proteomes" id="UP000271573">
    <property type="component" value="Chromosome"/>
</dbReference>
<feature type="domain" description="Mce/MlaD" evidence="2">
    <location>
        <begin position="45"/>
        <end position="114"/>
    </location>
</feature>
<name>A0A3G9IBT3_9ACTN</name>
<dbReference type="RefSeq" id="WP_125565600.1">
    <property type="nucleotide sequence ID" value="NZ_AP019307.1"/>
</dbReference>
<dbReference type="OrthoDB" id="5241191at2"/>
<dbReference type="GO" id="GO:0005576">
    <property type="term" value="C:extracellular region"/>
    <property type="evidence" value="ECO:0007669"/>
    <property type="project" value="TreeGrafter"/>
</dbReference>
<proteinExistence type="predicted"/>
<evidence type="ECO:0000256" key="1">
    <source>
        <dbReference type="SAM" id="Phobius"/>
    </source>
</evidence>
<evidence type="ECO:0000313" key="4">
    <source>
        <dbReference type="EMBL" id="BBH15736.1"/>
    </source>
</evidence>
<dbReference type="InterPro" id="IPR052336">
    <property type="entry name" value="MlaD_Phospholipid_Transporter"/>
</dbReference>